<dbReference type="EMBL" id="QUSZ01004910">
    <property type="protein sequence ID" value="RHY12115.1"/>
    <property type="molecule type" value="Genomic_DNA"/>
</dbReference>
<evidence type="ECO:0000313" key="3">
    <source>
        <dbReference type="Proteomes" id="UP000265427"/>
    </source>
</evidence>
<accession>A0A397B0R1</accession>
<keyword evidence="1" id="KW-0472">Membrane</keyword>
<name>A0A397B0R1_APHAT</name>
<dbReference type="AlphaFoldDB" id="A0A397B0R1"/>
<keyword evidence="1" id="KW-1133">Transmembrane helix</keyword>
<proteinExistence type="predicted"/>
<sequence length="327" mass="35429">MPLKIVAKKVVAGIPNAAFVGVGGYFIYFGATAQRDQWTVAFTDTFLPTAATFLILAGVLLIPLGLVGVAAASYPQLKKVQITRYGIMGIIVAFAATLGWTLYADADSMRNDLNARVFMSSTPSLPSRATGLADFVCHAELRYACNEALAWVSVNRLVPLNEEHYVWGVGPRKYTNATLDVLLRPVNGTVGFRAMCRNVSSQVRAFGPAVALAAQYKTACDVCAQTPEDQPANLPSWMCDGFSNRWCDISLSAEGVQSCSQRLVPNNVQNGRMMTFPNAAQSALYSGQQDCLGLAITSSILFVLSVYMTYKARQQAWMATDDYIAKA</sequence>
<reference evidence="2 3" key="1">
    <citation type="submission" date="2018-08" db="EMBL/GenBank/DDBJ databases">
        <title>Aphanomyces genome sequencing and annotation.</title>
        <authorList>
            <person name="Minardi D."/>
            <person name="Oidtmann B."/>
            <person name="Van Der Giezen M."/>
            <person name="Studholme D.J."/>
        </authorList>
    </citation>
    <scope>NUCLEOTIDE SEQUENCE [LARGE SCALE GENOMIC DNA]</scope>
    <source>
        <strain evidence="2 3">Kv</strain>
    </source>
</reference>
<feature type="transmembrane region" description="Helical" evidence="1">
    <location>
        <begin position="51"/>
        <end position="73"/>
    </location>
</feature>
<feature type="transmembrane region" description="Helical" evidence="1">
    <location>
        <begin position="292"/>
        <end position="310"/>
    </location>
</feature>
<protein>
    <submittedName>
        <fullName evidence="2">Uncharacterized protein</fullName>
    </submittedName>
</protein>
<gene>
    <name evidence="2" type="ORF">DYB36_009917</name>
</gene>
<feature type="transmembrane region" description="Helical" evidence="1">
    <location>
        <begin position="85"/>
        <end position="103"/>
    </location>
</feature>
<comment type="caution">
    <text evidence="2">The sequence shown here is derived from an EMBL/GenBank/DDBJ whole genome shotgun (WGS) entry which is preliminary data.</text>
</comment>
<feature type="transmembrane region" description="Helical" evidence="1">
    <location>
        <begin position="12"/>
        <end position="31"/>
    </location>
</feature>
<dbReference type="VEuPathDB" id="FungiDB:H257_04825"/>
<dbReference type="Proteomes" id="UP000265427">
    <property type="component" value="Unassembled WGS sequence"/>
</dbReference>
<evidence type="ECO:0000256" key="1">
    <source>
        <dbReference type="SAM" id="Phobius"/>
    </source>
</evidence>
<keyword evidence="1" id="KW-0812">Transmembrane</keyword>
<evidence type="ECO:0000313" key="2">
    <source>
        <dbReference type="EMBL" id="RHY12115.1"/>
    </source>
</evidence>
<organism evidence="2 3">
    <name type="scientific">Aphanomyces astaci</name>
    <name type="common">Crayfish plague agent</name>
    <dbReference type="NCBI Taxonomy" id="112090"/>
    <lineage>
        <taxon>Eukaryota</taxon>
        <taxon>Sar</taxon>
        <taxon>Stramenopiles</taxon>
        <taxon>Oomycota</taxon>
        <taxon>Saprolegniomycetes</taxon>
        <taxon>Saprolegniales</taxon>
        <taxon>Verrucalvaceae</taxon>
        <taxon>Aphanomyces</taxon>
    </lineage>
</organism>